<organism evidence="4 5">
    <name type="scientific">Drosophila willistoni</name>
    <name type="common">Fruit fly</name>
    <dbReference type="NCBI Taxonomy" id="7260"/>
    <lineage>
        <taxon>Eukaryota</taxon>
        <taxon>Metazoa</taxon>
        <taxon>Ecdysozoa</taxon>
        <taxon>Arthropoda</taxon>
        <taxon>Hexapoda</taxon>
        <taxon>Insecta</taxon>
        <taxon>Pterygota</taxon>
        <taxon>Neoptera</taxon>
        <taxon>Endopterygota</taxon>
        <taxon>Diptera</taxon>
        <taxon>Brachycera</taxon>
        <taxon>Muscomorpha</taxon>
        <taxon>Ephydroidea</taxon>
        <taxon>Drosophilidae</taxon>
        <taxon>Drosophila</taxon>
        <taxon>Sophophora</taxon>
    </lineage>
</organism>
<dbReference type="InParanoid" id="B4MNX7"/>
<dbReference type="GO" id="GO:0005694">
    <property type="term" value="C:chromosome"/>
    <property type="evidence" value="ECO:0007669"/>
    <property type="project" value="EnsemblMetazoa"/>
</dbReference>
<dbReference type="PANTHER" id="PTHR23210">
    <property type="entry name" value="ACTIVATING TRANSCRIPTION FACTOR 7 INTERACTING PROTEIN"/>
    <property type="match status" value="1"/>
</dbReference>
<feature type="region of interest" description="Disordered" evidence="2">
    <location>
        <begin position="1"/>
        <end position="581"/>
    </location>
</feature>
<evidence type="ECO:0000313" key="5">
    <source>
        <dbReference type="Proteomes" id="UP000007798"/>
    </source>
</evidence>
<feature type="compositionally biased region" description="Basic and acidic residues" evidence="2">
    <location>
        <begin position="191"/>
        <end position="205"/>
    </location>
</feature>
<dbReference type="OMA" id="YQETIHE"/>
<gene>
    <name evidence="4" type="primary">Dwil\GK19658</name>
    <name evidence="4" type="ORF">Dwil_GK19658</name>
</gene>
<reference evidence="4 5" key="1">
    <citation type="journal article" date="2007" name="Nature">
        <title>Evolution of genes and genomes on the Drosophila phylogeny.</title>
        <authorList>
            <consortium name="Drosophila 12 Genomes Consortium"/>
            <person name="Clark A.G."/>
            <person name="Eisen M.B."/>
            <person name="Smith D.R."/>
            <person name="Bergman C.M."/>
            <person name="Oliver B."/>
            <person name="Markow T.A."/>
            <person name="Kaufman T.C."/>
            <person name="Kellis M."/>
            <person name="Gelbart W."/>
            <person name="Iyer V.N."/>
            <person name="Pollard D.A."/>
            <person name="Sackton T.B."/>
            <person name="Larracuente A.M."/>
            <person name="Singh N.D."/>
            <person name="Abad J.P."/>
            <person name="Abt D.N."/>
            <person name="Adryan B."/>
            <person name="Aguade M."/>
            <person name="Akashi H."/>
            <person name="Anderson W.W."/>
            <person name="Aquadro C.F."/>
            <person name="Ardell D.H."/>
            <person name="Arguello R."/>
            <person name="Artieri C.G."/>
            <person name="Barbash D.A."/>
            <person name="Barker D."/>
            <person name="Barsanti P."/>
            <person name="Batterham P."/>
            <person name="Batzoglou S."/>
            <person name="Begun D."/>
            <person name="Bhutkar A."/>
            <person name="Blanco E."/>
            <person name="Bosak S.A."/>
            <person name="Bradley R.K."/>
            <person name="Brand A.D."/>
            <person name="Brent M.R."/>
            <person name="Brooks A.N."/>
            <person name="Brown R.H."/>
            <person name="Butlin R.K."/>
            <person name="Caggese C."/>
            <person name="Calvi B.R."/>
            <person name="Bernardo de Carvalho A."/>
            <person name="Caspi A."/>
            <person name="Castrezana S."/>
            <person name="Celniker S.E."/>
            <person name="Chang J.L."/>
            <person name="Chapple C."/>
            <person name="Chatterji S."/>
            <person name="Chinwalla A."/>
            <person name="Civetta A."/>
            <person name="Clifton S.W."/>
            <person name="Comeron J.M."/>
            <person name="Costello J.C."/>
            <person name="Coyne J.A."/>
            <person name="Daub J."/>
            <person name="David R.G."/>
            <person name="Delcher A.L."/>
            <person name="Delehaunty K."/>
            <person name="Do C.B."/>
            <person name="Ebling H."/>
            <person name="Edwards K."/>
            <person name="Eickbush T."/>
            <person name="Evans J.D."/>
            <person name="Filipski A."/>
            <person name="Findeiss S."/>
            <person name="Freyhult E."/>
            <person name="Fulton L."/>
            <person name="Fulton R."/>
            <person name="Garcia A.C."/>
            <person name="Gardiner A."/>
            <person name="Garfield D.A."/>
            <person name="Garvin B.E."/>
            <person name="Gibson G."/>
            <person name="Gilbert D."/>
            <person name="Gnerre S."/>
            <person name="Godfrey J."/>
            <person name="Good R."/>
            <person name="Gotea V."/>
            <person name="Gravely B."/>
            <person name="Greenberg A.J."/>
            <person name="Griffiths-Jones S."/>
            <person name="Gross S."/>
            <person name="Guigo R."/>
            <person name="Gustafson E.A."/>
            <person name="Haerty W."/>
            <person name="Hahn M.W."/>
            <person name="Halligan D.L."/>
            <person name="Halpern A.L."/>
            <person name="Halter G.M."/>
            <person name="Han M.V."/>
            <person name="Heger A."/>
            <person name="Hillier L."/>
            <person name="Hinrichs A.S."/>
            <person name="Holmes I."/>
            <person name="Hoskins R.A."/>
            <person name="Hubisz M.J."/>
            <person name="Hultmark D."/>
            <person name="Huntley M.A."/>
            <person name="Jaffe D.B."/>
            <person name="Jagadeeshan S."/>
            <person name="Jeck W.R."/>
            <person name="Johnson J."/>
            <person name="Jones C.D."/>
            <person name="Jordan W.C."/>
            <person name="Karpen G.H."/>
            <person name="Kataoka E."/>
            <person name="Keightley P.D."/>
            <person name="Kheradpour P."/>
            <person name="Kirkness E.F."/>
            <person name="Koerich L.B."/>
            <person name="Kristiansen K."/>
            <person name="Kudrna D."/>
            <person name="Kulathinal R.J."/>
            <person name="Kumar S."/>
            <person name="Kwok R."/>
            <person name="Lander E."/>
            <person name="Langley C.H."/>
            <person name="Lapoint R."/>
            <person name="Lazzaro B.P."/>
            <person name="Lee S.J."/>
            <person name="Levesque L."/>
            <person name="Li R."/>
            <person name="Lin C.F."/>
            <person name="Lin M.F."/>
            <person name="Lindblad-Toh K."/>
            <person name="Llopart A."/>
            <person name="Long M."/>
            <person name="Low L."/>
            <person name="Lozovsky E."/>
            <person name="Lu J."/>
            <person name="Luo M."/>
            <person name="Machado C.A."/>
            <person name="Makalowski W."/>
            <person name="Marzo M."/>
            <person name="Matsuda M."/>
            <person name="Matzkin L."/>
            <person name="McAllister B."/>
            <person name="McBride C.S."/>
            <person name="McKernan B."/>
            <person name="McKernan K."/>
            <person name="Mendez-Lago M."/>
            <person name="Minx P."/>
            <person name="Mollenhauer M.U."/>
            <person name="Montooth K."/>
            <person name="Mount S.M."/>
            <person name="Mu X."/>
            <person name="Myers E."/>
            <person name="Negre B."/>
            <person name="Newfeld S."/>
            <person name="Nielsen R."/>
            <person name="Noor M.A."/>
            <person name="O'Grady P."/>
            <person name="Pachter L."/>
            <person name="Papaceit M."/>
            <person name="Parisi M.J."/>
            <person name="Parisi M."/>
            <person name="Parts L."/>
            <person name="Pedersen J.S."/>
            <person name="Pesole G."/>
            <person name="Phillippy A.M."/>
            <person name="Ponting C.P."/>
            <person name="Pop M."/>
            <person name="Porcelli D."/>
            <person name="Powell J.R."/>
            <person name="Prohaska S."/>
            <person name="Pruitt K."/>
            <person name="Puig M."/>
            <person name="Quesneville H."/>
            <person name="Ram K.R."/>
            <person name="Rand D."/>
            <person name="Rasmussen M.D."/>
            <person name="Reed L.K."/>
            <person name="Reenan R."/>
            <person name="Reily A."/>
            <person name="Remington K.A."/>
            <person name="Rieger T.T."/>
            <person name="Ritchie M.G."/>
            <person name="Robin C."/>
            <person name="Rogers Y.H."/>
            <person name="Rohde C."/>
            <person name="Rozas J."/>
            <person name="Rubenfield M.J."/>
            <person name="Ruiz A."/>
            <person name="Russo S."/>
            <person name="Salzberg S.L."/>
            <person name="Sanchez-Gracia A."/>
            <person name="Saranga D.J."/>
            <person name="Sato H."/>
            <person name="Schaeffer S.W."/>
            <person name="Schatz M.C."/>
            <person name="Schlenke T."/>
            <person name="Schwartz R."/>
            <person name="Segarra C."/>
            <person name="Singh R.S."/>
            <person name="Sirot L."/>
            <person name="Sirota M."/>
            <person name="Sisneros N.B."/>
            <person name="Smith C.D."/>
            <person name="Smith T.F."/>
            <person name="Spieth J."/>
            <person name="Stage D.E."/>
            <person name="Stark A."/>
            <person name="Stephan W."/>
            <person name="Strausberg R.L."/>
            <person name="Strempel S."/>
            <person name="Sturgill D."/>
            <person name="Sutton G."/>
            <person name="Sutton G.G."/>
            <person name="Tao W."/>
            <person name="Teichmann S."/>
            <person name="Tobari Y.N."/>
            <person name="Tomimura Y."/>
            <person name="Tsolas J.M."/>
            <person name="Valente V.L."/>
            <person name="Venter E."/>
            <person name="Venter J.C."/>
            <person name="Vicario S."/>
            <person name="Vieira F.G."/>
            <person name="Vilella A.J."/>
            <person name="Villasante A."/>
            <person name="Walenz B."/>
            <person name="Wang J."/>
            <person name="Wasserman M."/>
            <person name="Watts T."/>
            <person name="Wilson D."/>
            <person name="Wilson R.K."/>
            <person name="Wing R.A."/>
            <person name="Wolfner M.F."/>
            <person name="Wong A."/>
            <person name="Wong G.K."/>
            <person name="Wu C.I."/>
            <person name="Wu G."/>
            <person name="Yamamoto D."/>
            <person name="Yang H.P."/>
            <person name="Yang S.P."/>
            <person name="Yorke J.A."/>
            <person name="Yoshida K."/>
            <person name="Zdobnov E."/>
            <person name="Zhang P."/>
            <person name="Zhang Y."/>
            <person name="Zimin A.V."/>
            <person name="Baldwin J."/>
            <person name="Abdouelleil A."/>
            <person name="Abdulkadir J."/>
            <person name="Abebe A."/>
            <person name="Abera B."/>
            <person name="Abreu J."/>
            <person name="Acer S.C."/>
            <person name="Aftuck L."/>
            <person name="Alexander A."/>
            <person name="An P."/>
            <person name="Anderson E."/>
            <person name="Anderson S."/>
            <person name="Arachi H."/>
            <person name="Azer M."/>
            <person name="Bachantsang P."/>
            <person name="Barry A."/>
            <person name="Bayul T."/>
            <person name="Berlin A."/>
            <person name="Bessette D."/>
            <person name="Bloom T."/>
            <person name="Blye J."/>
            <person name="Boguslavskiy L."/>
            <person name="Bonnet C."/>
            <person name="Boukhgalter B."/>
            <person name="Bourzgui I."/>
            <person name="Brown A."/>
            <person name="Cahill P."/>
            <person name="Channer S."/>
            <person name="Cheshatsang Y."/>
            <person name="Chuda L."/>
            <person name="Citroen M."/>
            <person name="Collymore A."/>
            <person name="Cooke P."/>
            <person name="Costello M."/>
            <person name="D'Aco K."/>
            <person name="Daza R."/>
            <person name="De Haan G."/>
            <person name="DeGray S."/>
            <person name="DeMaso C."/>
            <person name="Dhargay N."/>
            <person name="Dooley K."/>
            <person name="Dooley E."/>
            <person name="Doricent M."/>
            <person name="Dorje P."/>
            <person name="Dorjee K."/>
            <person name="Dupes A."/>
            <person name="Elong R."/>
            <person name="Falk J."/>
            <person name="Farina A."/>
            <person name="Faro S."/>
            <person name="Ferguson D."/>
            <person name="Fisher S."/>
            <person name="Foley C.D."/>
            <person name="Franke A."/>
            <person name="Friedrich D."/>
            <person name="Gadbois L."/>
            <person name="Gearin G."/>
            <person name="Gearin C.R."/>
            <person name="Giannoukos G."/>
            <person name="Goode T."/>
            <person name="Graham J."/>
            <person name="Grandbois E."/>
            <person name="Grewal S."/>
            <person name="Gyaltsen K."/>
            <person name="Hafez N."/>
            <person name="Hagos B."/>
            <person name="Hall J."/>
            <person name="Henson C."/>
            <person name="Hollinger A."/>
            <person name="Honan T."/>
            <person name="Huard M.D."/>
            <person name="Hughes L."/>
            <person name="Hurhula B."/>
            <person name="Husby M.E."/>
            <person name="Kamat A."/>
            <person name="Kanga B."/>
            <person name="Kashin S."/>
            <person name="Khazanovich D."/>
            <person name="Kisner P."/>
            <person name="Lance K."/>
            <person name="Lara M."/>
            <person name="Lee W."/>
            <person name="Lennon N."/>
            <person name="Letendre F."/>
            <person name="LeVine R."/>
            <person name="Lipovsky A."/>
            <person name="Liu X."/>
            <person name="Liu J."/>
            <person name="Liu S."/>
            <person name="Lokyitsang T."/>
            <person name="Lokyitsang Y."/>
            <person name="Lubonja R."/>
            <person name="Lui A."/>
            <person name="MacDonald P."/>
            <person name="Magnisalis V."/>
            <person name="Maru K."/>
            <person name="Matthews C."/>
            <person name="McCusker W."/>
            <person name="McDonough S."/>
            <person name="Mehta T."/>
            <person name="Meldrim J."/>
            <person name="Meneus L."/>
            <person name="Mihai O."/>
            <person name="Mihalev A."/>
            <person name="Mihova T."/>
            <person name="Mittelman R."/>
            <person name="Mlenga V."/>
            <person name="Montmayeur A."/>
            <person name="Mulrain L."/>
            <person name="Navidi A."/>
            <person name="Naylor J."/>
            <person name="Negash T."/>
            <person name="Nguyen T."/>
            <person name="Nguyen N."/>
            <person name="Nicol R."/>
            <person name="Norbu C."/>
            <person name="Norbu N."/>
            <person name="Novod N."/>
            <person name="O'Neill B."/>
            <person name="Osman S."/>
            <person name="Markiewicz E."/>
            <person name="Oyono O.L."/>
            <person name="Patti C."/>
            <person name="Phunkhang P."/>
            <person name="Pierre F."/>
            <person name="Priest M."/>
            <person name="Raghuraman S."/>
            <person name="Rege F."/>
            <person name="Reyes R."/>
            <person name="Rise C."/>
            <person name="Rogov P."/>
            <person name="Ross K."/>
            <person name="Ryan E."/>
            <person name="Settipalli S."/>
            <person name="Shea T."/>
            <person name="Sherpa N."/>
            <person name="Shi L."/>
            <person name="Shih D."/>
            <person name="Sparrow T."/>
            <person name="Spaulding J."/>
            <person name="Stalker J."/>
            <person name="Stange-Thomann N."/>
            <person name="Stavropoulos S."/>
            <person name="Stone C."/>
            <person name="Strader C."/>
            <person name="Tesfaye S."/>
            <person name="Thomson T."/>
            <person name="Thoulutsang Y."/>
            <person name="Thoulutsang D."/>
            <person name="Topham K."/>
            <person name="Topping I."/>
            <person name="Tsamla T."/>
            <person name="Vassiliev H."/>
            <person name="Vo A."/>
            <person name="Wangchuk T."/>
            <person name="Wangdi T."/>
            <person name="Weiand M."/>
            <person name="Wilkinson J."/>
            <person name="Wilson A."/>
            <person name="Yadav S."/>
            <person name="Young G."/>
            <person name="Yu Q."/>
            <person name="Zembek L."/>
            <person name="Zhong D."/>
            <person name="Zimmer A."/>
            <person name="Zwirko Z."/>
            <person name="Jaffe D.B."/>
            <person name="Alvarez P."/>
            <person name="Brockman W."/>
            <person name="Butler J."/>
            <person name="Chin C."/>
            <person name="Gnerre S."/>
            <person name="Grabherr M."/>
            <person name="Kleber M."/>
            <person name="Mauceli E."/>
            <person name="MacCallum I."/>
        </authorList>
    </citation>
    <scope>NUCLEOTIDE SEQUENCE [LARGE SCALE GENOMIC DNA]</scope>
    <source>
        <strain evidence="5">Tucson 14030-0811.24</strain>
    </source>
</reference>
<dbReference type="InterPro" id="IPR026085">
    <property type="entry name" value="ATF7-int"/>
</dbReference>
<dbReference type="FunCoup" id="B4MNX7">
    <property type="interactions" value="360"/>
</dbReference>
<dbReference type="HOGENOM" id="CLU_006003_0_0_1"/>
<dbReference type="InterPro" id="IPR013783">
    <property type="entry name" value="Ig-like_fold"/>
</dbReference>
<dbReference type="OrthoDB" id="2434995at2759"/>
<feature type="region of interest" description="Disordered" evidence="2">
    <location>
        <begin position="885"/>
        <end position="922"/>
    </location>
</feature>
<dbReference type="PhylomeDB" id="B4MNX7"/>
<evidence type="ECO:0000256" key="2">
    <source>
        <dbReference type="SAM" id="MobiDB-lite"/>
    </source>
</evidence>
<dbReference type="PROSITE" id="PS50853">
    <property type="entry name" value="FN3"/>
    <property type="match status" value="1"/>
</dbReference>
<dbReference type="KEGG" id="dwi:6639871"/>
<dbReference type="InterPro" id="IPR003961">
    <property type="entry name" value="FN3_dom"/>
</dbReference>
<dbReference type="EMBL" id="CH963848">
    <property type="protein sequence ID" value="EDW73816.1"/>
    <property type="molecule type" value="Genomic_DNA"/>
</dbReference>
<sequence length="1181" mass="129735">MMQITQNVEMKELPKDASLARTVTPELNGEEVEDFETSSPSQNTQTGKQNGLKRTTSVDQQDKELVNGQGHDSNDIPFVLSASSDQERNAGTDLDDLLDKISSIVDRSPKDSNVHIEGDNENDHIEQDKIESVGAEDEQSRKSTATEEIMEEEPEKKLLAESTGDENLNANEELREATDIAVKSPVTTEETIEKPGVEKSPDHEQLNAQQMEETINGSEDNSHDAGIDDEDKPNGNSVNDKHTEEADVTIIDLDSSDEGVADEVEKLSKNKNKTNNELDSIQEEDKEAQDEKDVQGKIDKSVDEADENKGENDLSNENVKEKEDNVKGNDEELKSNGLLKTDKATSIEESKEKEQKEDQEKPQAAEDDDDDVIFFELYDKDKEKEAETKIEEKTETKPDEPVEKKIDPTTDKKNDEIVLVSEDEDEEEPQSKKKEENTEKDDTRRTDKDFQADNSDNACDQFDKLKPQAKPKPLVNDNHIENNSNSSNLLRPAEDIELPPIKRKRLSNEDEMVDATKSETATTESDKLPIVKRSHSLVENSPSDIKKEQTPIKKLKTDDSDSNSSNDGTLQIDLDAKEEPEEIRTECKDDPEKVQLKLDTIYKPIRMDFVKSFRKSFDKMTRQDLEDLVLQKVVEGMLVKSEFADMRRQLDKYESTLANYRRKIAEVSKQFVDLETVHKRVLKDLETKNSQFTVPVRITRAVGLQVGMSMKAMKSDGGQTSSSQSNAAGSNSSLPSSSLSKASTSPLRSPLRGVQSGRSPHQQSALQHHPHQQQQQHSRPSPMSSPSNSSTSSSFVKTMQPAASGSTPPVRRGCMQKVTPQRPGPGHHITQATTSPPTGINRPPQVGRPSLGVHVSKHTGGASTGSTAAAAAAAAAAMRARNAGAPYSNMAQKQQQQAQQYPSSRPGPGPQASPNKSLGKMPSKVRAIPTVSVPISSAAAGGSQPNLAPAKPKDKSVIDLTDEDEAAAAAAAVQSRLNQSASVPMKRPGPASATGGTNRASSSGAGNVVRVSPMPGPTCRTNVVSRSSGGAQRNSIGSNVTMQIRSENTPPSASRLRYSHPAPLPSSPAQPFNPAWKLPPSRPVIRINLHDSGIVISWTLEDTSNRFSDCVTYQIYAYQETIHEPSTDSWRHVGDVKAMLLPMAVTLNQFQENQRYYFAVRGVDDHQRFGPFSLPKTWTQS</sequence>
<evidence type="ECO:0000256" key="1">
    <source>
        <dbReference type="SAM" id="Coils"/>
    </source>
</evidence>
<feature type="compositionally biased region" description="Polar residues" evidence="2">
    <location>
        <begin position="795"/>
        <end position="807"/>
    </location>
</feature>
<feature type="compositionally biased region" description="Polar residues" evidence="2">
    <location>
        <begin position="206"/>
        <end position="219"/>
    </location>
</feature>
<dbReference type="Proteomes" id="UP000007798">
    <property type="component" value="Unassembled WGS sequence"/>
</dbReference>
<feature type="compositionally biased region" description="Low complexity" evidence="2">
    <location>
        <begin position="885"/>
        <end position="900"/>
    </location>
</feature>
<feature type="compositionally biased region" description="Low complexity" evidence="2">
    <location>
        <begin position="759"/>
        <end position="794"/>
    </location>
</feature>
<dbReference type="GO" id="GO:0141006">
    <property type="term" value="P:transposable element silencing by piRNA-mediated heterochromatin formation"/>
    <property type="evidence" value="ECO:0007669"/>
    <property type="project" value="EnsemblMetazoa"/>
</dbReference>
<feature type="compositionally biased region" description="Basic and acidic residues" evidence="2">
    <location>
        <begin position="377"/>
        <end position="416"/>
    </location>
</feature>
<dbReference type="PANTHER" id="PTHR23210:SF26">
    <property type="entry name" value="ACTIVATING TRANSCRIPTION FACTOR 7-INTERACTING PROTEIN 1"/>
    <property type="match status" value="1"/>
</dbReference>
<feature type="domain" description="Fibronectin type-III" evidence="3">
    <location>
        <begin position="1079"/>
        <end position="1181"/>
    </location>
</feature>
<feature type="compositionally biased region" description="Low complexity" evidence="2">
    <location>
        <begin position="718"/>
        <end position="749"/>
    </location>
</feature>
<evidence type="ECO:0000259" key="3">
    <source>
        <dbReference type="PROSITE" id="PS50853"/>
    </source>
</evidence>
<keyword evidence="1" id="KW-0175">Coiled coil</keyword>
<dbReference type="GO" id="GO:0006355">
    <property type="term" value="P:regulation of DNA-templated transcription"/>
    <property type="evidence" value="ECO:0007669"/>
    <property type="project" value="TreeGrafter"/>
</dbReference>
<dbReference type="GO" id="GO:0003712">
    <property type="term" value="F:transcription coregulator activity"/>
    <property type="evidence" value="ECO:0007669"/>
    <property type="project" value="TreeGrafter"/>
</dbReference>
<feature type="compositionally biased region" description="Basic and acidic residues" evidence="2">
    <location>
        <begin position="107"/>
        <end position="131"/>
    </location>
</feature>
<dbReference type="AlphaFoldDB" id="B4MNX7"/>
<proteinExistence type="predicted"/>
<feature type="region of interest" description="Disordered" evidence="2">
    <location>
        <begin position="969"/>
        <end position="1017"/>
    </location>
</feature>
<feature type="region of interest" description="Disordered" evidence="2">
    <location>
        <begin position="713"/>
        <end position="864"/>
    </location>
</feature>
<feature type="compositionally biased region" description="Basic and acidic residues" evidence="2">
    <location>
        <begin position="289"/>
        <end position="364"/>
    </location>
</feature>
<feature type="compositionally biased region" description="Polar residues" evidence="2">
    <location>
        <begin position="37"/>
        <end position="59"/>
    </location>
</feature>
<feature type="coiled-coil region" evidence="1">
    <location>
        <begin position="643"/>
        <end position="677"/>
    </location>
</feature>
<dbReference type="InterPro" id="IPR056565">
    <property type="entry name" value="Fn3_ATF7IP"/>
</dbReference>
<dbReference type="eggNOG" id="ENOG502QSM2">
    <property type="taxonomic scope" value="Eukaryota"/>
</dbReference>
<name>B4MNX7_DROWI</name>
<feature type="compositionally biased region" description="Basic and acidic residues" evidence="2">
    <location>
        <begin position="544"/>
        <end position="559"/>
    </location>
</feature>
<evidence type="ECO:0000313" key="4">
    <source>
        <dbReference type="EMBL" id="EDW73816.1"/>
    </source>
</evidence>
<dbReference type="GO" id="GO:0005667">
    <property type="term" value="C:transcription regulator complex"/>
    <property type="evidence" value="ECO:0007669"/>
    <property type="project" value="TreeGrafter"/>
</dbReference>
<dbReference type="GO" id="GO:0005634">
    <property type="term" value="C:nucleus"/>
    <property type="evidence" value="ECO:0007669"/>
    <property type="project" value="TreeGrafter"/>
</dbReference>
<accession>B4MNX7</accession>
<protein>
    <recommendedName>
        <fullName evidence="3">Fibronectin type-III domain-containing protein</fullName>
    </recommendedName>
</protein>
<dbReference type="STRING" id="7260.B4MNX7"/>
<dbReference type="Gene3D" id="2.60.40.10">
    <property type="entry name" value="Immunoglobulins"/>
    <property type="match status" value="1"/>
</dbReference>
<keyword evidence="5" id="KW-1185">Reference proteome</keyword>
<feature type="compositionally biased region" description="Polar residues" evidence="2">
    <location>
        <begin position="994"/>
        <end position="1005"/>
    </location>
</feature>
<feature type="compositionally biased region" description="Basic and acidic residues" evidence="2">
    <location>
        <begin position="429"/>
        <end position="451"/>
    </location>
</feature>
<dbReference type="Pfam" id="PF16794">
    <property type="entry name" value="fn3_4"/>
    <property type="match status" value="1"/>
</dbReference>